<proteinExistence type="predicted"/>
<evidence type="ECO:0000313" key="3">
    <source>
        <dbReference type="Proteomes" id="UP000835052"/>
    </source>
</evidence>
<organism evidence="2 3">
    <name type="scientific">Caenorhabditis auriculariae</name>
    <dbReference type="NCBI Taxonomy" id="2777116"/>
    <lineage>
        <taxon>Eukaryota</taxon>
        <taxon>Metazoa</taxon>
        <taxon>Ecdysozoa</taxon>
        <taxon>Nematoda</taxon>
        <taxon>Chromadorea</taxon>
        <taxon>Rhabditida</taxon>
        <taxon>Rhabditina</taxon>
        <taxon>Rhabditomorpha</taxon>
        <taxon>Rhabditoidea</taxon>
        <taxon>Rhabditidae</taxon>
        <taxon>Peloderinae</taxon>
        <taxon>Caenorhabditis</taxon>
    </lineage>
</organism>
<accession>A0A8S1GU59</accession>
<keyword evidence="3" id="KW-1185">Reference proteome</keyword>
<reference evidence="2" key="1">
    <citation type="submission" date="2020-10" db="EMBL/GenBank/DDBJ databases">
        <authorList>
            <person name="Kikuchi T."/>
        </authorList>
    </citation>
    <scope>NUCLEOTIDE SEQUENCE</scope>
    <source>
        <strain evidence="2">NKZ352</strain>
    </source>
</reference>
<evidence type="ECO:0000256" key="1">
    <source>
        <dbReference type="SAM" id="MobiDB-lite"/>
    </source>
</evidence>
<gene>
    <name evidence="2" type="ORF">CAUJ_LOCUS2102</name>
</gene>
<feature type="region of interest" description="Disordered" evidence="1">
    <location>
        <begin position="100"/>
        <end position="119"/>
    </location>
</feature>
<dbReference type="EMBL" id="CAJGYM010000004">
    <property type="protein sequence ID" value="CAD6186183.1"/>
    <property type="molecule type" value="Genomic_DNA"/>
</dbReference>
<feature type="region of interest" description="Disordered" evidence="1">
    <location>
        <begin position="24"/>
        <end position="44"/>
    </location>
</feature>
<sequence length="134" mass="14396">MTSRGLLRVIRPVSPLVVKQQPIIAAPPSTSPSSKPIGKQTAAAPTSCQVLGPARLEAFLCGEGRWRSIRTSARCDGAHVLFHPVFALLATLRAGDARRHSTSHLSKMPRQTVGGRTPPYCGSLADRRELFLSS</sequence>
<feature type="compositionally biased region" description="Low complexity" evidence="1">
    <location>
        <begin position="24"/>
        <end position="37"/>
    </location>
</feature>
<name>A0A8S1GU59_9PELO</name>
<dbReference type="Proteomes" id="UP000835052">
    <property type="component" value="Unassembled WGS sequence"/>
</dbReference>
<dbReference type="AlphaFoldDB" id="A0A8S1GU59"/>
<evidence type="ECO:0000313" key="2">
    <source>
        <dbReference type="EMBL" id="CAD6186183.1"/>
    </source>
</evidence>
<comment type="caution">
    <text evidence="2">The sequence shown here is derived from an EMBL/GenBank/DDBJ whole genome shotgun (WGS) entry which is preliminary data.</text>
</comment>
<protein>
    <submittedName>
        <fullName evidence="2">Uncharacterized protein</fullName>
    </submittedName>
</protein>